<feature type="compositionally biased region" description="Basic and acidic residues" evidence="1">
    <location>
        <begin position="44"/>
        <end position="55"/>
    </location>
</feature>
<evidence type="ECO:0000313" key="2">
    <source>
        <dbReference type="EMBL" id="TPG37060.1"/>
    </source>
</evidence>
<protein>
    <submittedName>
        <fullName evidence="2">Uncharacterized protein</fullName>
    </submittedName>
</protein>
<dbReference type="EMBL" id="RCZG01000001">
    <property type="protein sequence ID" value="TPG37060.1"/>
    <property type="molecule type" value="Genomic_DNA"/>
</dbReference>
<organism evidence="2 3">
    <name type="scientific">Mycolicibacterium hodleri</name>
    <dbReference type="NCBI Taxonomy" id="49897"/>
    <lineage>
        <taxon>Bacteria</taxon>
        <taxon>Bacillati</taxon>
        <taxon>Actinomycetota</taxon>
        <taxon>Actinomycetes</taxon>
        <taxon>Mycobacteriales</taxon>
        <taxon>Mycobacteriaceae</taxon>
        <taxon>Mycolicibacterium</taxon>
    </lineage>
</organism>
<feature type="region of interest" description="Disordered" evidence="1">
    <location>
        <begin position="1"/>
        <end position="55"/>
    </location>
</feature>
<reference evidence="2 3" key="1">
    <citation type="journal article" date="2019" name="Environ. Microbiol.">
        <title>Species interactions and distinct microbial communities in high Arctic permafrost affected cryosols are associated with the CH4 and CO2 gas fluxes.</title>
        <authorList>
            <person name="Altshuler I."/>
            <person name="Hamel J."/>
            <person name="Turney S."/>
            <person name="Magnuson E."/>
            <person name="Levesque R."/>
            <person name="Greer C."/>
            <person name="Whyte L.G."/>
        </authorList>
    </citation>
    <scope>NUCLEOTIDE SEQUENCE [LARGE SCALE GENOMIC DNA]</scope>
    <source>
        <strain evidence="2 3">S5.20</strain>
    </source>
</reference>
<proteinExistence type="predicted"/>
<gene>
    <name evidence="2" type="ORF">EAH80_04140</name>
</gene>
<dbReference type="Proteomes" id="UP000320095">
    <property type="component" value="Unassembled WGS sequence"/>
</dbReference>
<dbReference type="AlphaFoldDB" id="A0A502EKK9"/>
<evidence type="ECO:0000256" key="1">
    <source>
        <dbReference type="SAM" id="MobiDB-lite"/>
    </source>
</evidence>
<sequence length="55" mass="5883">MPRSDSRASTSSRRRVTLDAGSSIDAIRSRAQRAGSDAGPDGRCAGERWQLRGPP</sequence>
<comment type="caution">
    <text evidence="2">The sequence shown here is derived from an EMBL/GenBank/DDBJ whole genome shotgun (WGS) entry which is preliminary data.</text>
</comment>
<evidence type="ECO:0000313" key="3">
    <source>
        <dbReference type="Proteomes" id="UP000320095"/>
    </source>
</evidence>
<name>A0A502EKK9_9MYCO</name>
<keyword evidence="3" id="KW-1185">Reference proteome</keyword>
<accession>A0A502EKK9</accession>